<evidence type="ECO:0000313" key="5">
    <source>
        <dbReference type="Proteomes" id="UP000437709"/>
    </source>
</evidence>
<dbReference type="PANTHER" id="PTHR35788">
    <property type="entry name" value="EXPORTED PROTEIN-RELATED"/>
    <property type="match status" value="1"/>
</dbReference>
<dbReference type="Proteomes" id="UP000437709">
    <property type="component" value="Unassembled WGS sequence"/>
</dbReference>
<organism evidence="4 5">
    <name type="scientific">Georgenia subflava</name>
    <dbReference type="NCBI Taxonomy" id="1622177"/>
    <lineage>
        <taxon>Bacteria</taxon>
        <taxon>Bacillati</taxon>
        <taxon>Actinomycetota</taxon>
        <taxon>Actinomycetes</taxon>
        <taxon>Micrococcales</taxon>
        <taxon>Bogoriellaceae</taxon>
        <taxon>Georgenia</taxon>
    </lineage>
</organism>
<dbReference type="RefSeq" id="WP_152196745.1">
    <property type="nucleotide sequence ID" value="NZ_VUKD01000008.1"/>
</dbReference>
<dbReference type="InterPro" id="IPR052913">
    <property type="entry name" value="Glycopeptide_resist_protein"/>
</dbReference>
<feature type="compositionally biased region" description="Low complexity" evidence="1">
    <location>
        <begin position="130"/>
        <end position="143"/>
    </location>
</feature>
<keyword evidence="5" id="KW-1185">Reference proteome</keyword>
<dbReference type="InterPro" id="IPR007391">
    <property type="entry name" value="Vancomycin_resist_VanW"/>
</dbReference>
<evidence type="ECO:0000256" key="2">
    <source>
        <dbReference type="SAM" id="Phobius"/>
    </source>
</evidence>
<accession>A0A6N7EIT7</accession>
<feature type="region of interest" description="Disordered" evidence="1">
    <location>
        <begin position="1"/>
        <end position="155"/>
    </location>
</feature>
<evidence type="ECO:0000313" key="4">
    <source>
        <dbReference type="EMBL" id="MPV36928.1"/>
    </source>
</evidence>
<comment type="caution">
    <text evidence="4">The sequence shown here is derived from an EMBL/GenBank/DDBJ whole genome shotgun (WGS) entry which is preliminary data.</text>
</comment>
<feature type="domain" description="YoaR-like putative peptidoglycan binding" evidence="3">
    <location>
        <begin position="287"/>
        <end position="386"/>
    </location>
</feature>
<evidence type="ECO:0000259" key="3">
    <source>
        <dbReference type="Pfam" id="PF12229"/>
    </source>
</evidence>
<evidence type="ECO:0000256" key="1">
    <source>
        <dbReference type="SAM" id="MobiDB-lite"/>
    </source>
</evidence>
<sequence>MTQDFMRGPVPEHRPESHGAGRASSPSLESPTGGMNDLDAVLARRLNEAGPAPAPPDGAPAPADEPGPAPAPPDEPGPAPAPGDESGTAPAPPDEAASAQAGSLAPADEPAPAPAQVDEPGSVPAPVDEPSSASAQAGAPAPADELDDVEPSTAAQRHDDLEVSAVRHDPDSAAVFPAATPHSPTYDDPEPKDDRMPSPFDEFAAEPPRRRSRRGLVIAAVVVLLLAAAYGAGAWFLGDRTPNGATVAGVPIGGLSAADARERLADELAPLAEEQIPVSVGEAISSVDPAAVGLTLDVEATLDDLTGFTLDPRVLWGRVFGLGAVPPVSTVDEPALREALQSAATELDVAPVEGVITFAGTTPEVTEPEPGTAVDVDAATALLPEEWLTAERPIELPTQPVEPAVGTDAVADALDNLAEPLVSAPVSVSVEGKLAELTPEQLAANATFVDDGGTLVLELDGEALADAVVEANPEIVVTGQDAQIVLQNNEPTIIPSTNGTGVDPQELAAAVSTAATSANRTAEVSLVEAEPEFSTADAEALGVNEIIVDFSTPMPYDPVRTENLRVGTAKVTGTLVMPGEEFSLLEELGPIDEAHGFVSSGVVENGFSSVALGGGLSQLSTNMYNVGYLAGYDDIEHKPHSRWFDRYPAGREATLWVPTVDMIWRNNTDYGVMVHAWVTGDAVHTRLWSTPVWDVETSSSGHYNIVKPTTVYNPADDCVAEGFGPDGFTVTNTRERSKAGEVFDEESWTWTYRPWHRVVCGDPPSDG</sequence>
<dbReference type="Pfam" id="PF04294">
    <property type="entry name" value="VanW"/>
    <property type="match status" value="1"/>
</dbReference>
<name>A0A6N7EIT7_9MICO</name>
<dbReference type="Pfam" id="PF12229">
    <property type="entry name" value="PG_binding_4"/>
    <property type="match status" value="2"/>
</dbReference>
<feature type="compositionally biased region" description="Basic and acidic residues" evidence="1">
    <location>
        <begin position="10"/>
        <end position="19"/>
    </location>
</feature>
<reference evidence="4 5" key="1">
    <citation type="submission" date="2019-10" db="EMBL/GenBank/DDBJ databases">
        <title>Georgenia wutianyii sp. nov. and Georgenia yuyongxinii sp. nov. isolated from plateau pika (Ochotona curzoniae) in the Qinghai-Tibet plateau of China.</title>
        <authorList>
            <person name="Tian Z."/>
        </authorList>
    </citation>
    <scope>NUCLEOTIDE SEQUENCE [LARGE SCALE GENOMIC DNA]</scope>
    <source>
        <strain evidence="4 5">JCM 19765</strain>
    </source>
</reference>
<proteinExistence type="predicted"/>
<feature type="compositionally biased region" description="Low complexity" evidence="1">
    <location>
        <begin position="96"/>
        <end position="120"/>
    </location>
</feature>
<dbReference type="PANTHER" id="PTHR35788:SF1">
    <property type="entry name" value="EXPORTED PROTEIN"/>
    <property type="match status" value="1"/>
</dbReference>
<keyword evidence="2" id="KW-1133">Transmembrane helix</keyword>
<keyword evidence="2" id="KW-0472">Membrane</keyword>
<keyword evidence="2" id="KW-0812">Transmembrane</keyword>
<dbReference type="AlphaFoldDB" id="A0A6N7EIT7"/>
<gene>
    <name evidence="4" type="ORF">GB881_07650</name>
</gene>
<dbReference type="EMBL" id="WHPC01000022">
    <property type="protein sequence ID" value="MPV36928.1"/>
    <property type="molecule type" value="Genomic_DNA"/>
</dbReference>
<feature type="domain" description="YoaR-like putative peptidoglycan binding" evidence="3">
    <location>
        <begin position="419"/>
        <end position="520"/>
    </location>
</feature>
<dbReference type="InterPro" id="IPR022029">
    <property type="entry name" value="YoaR-like_PG-bd"/>
</dbReference>
<feature type="transmembrane region" description="Helical" evidence="2">
    <location>
        <begin position="216"/>
        <end position="237"/>
    </location>
</feature>
<dbReference type="OrthoDB" id="9813301at2"/>
<protein>
    <recommendedName>
        <fullName evidence="3">YoaR-like putative peptidoglycan binding domain-containing protein</fullName>
    </recommendedName>
</protein>
<feature type="region of interest" description="Disordered" evidence="1">
    <location>
        <begin position="167"/>
        <end position="208"/>
    </location>
</feature>
<feature type="compositionally biased region" description="Pro residues" evidence="1">
    <location>
        <begin position="52"/>
        <end position="81"/>
    </location>
</feature>